<dbReference type="GO" id="GO:0006412">
    <property type="term" value="P:translation"/>
    <property type="evidence" value="ECO:0007669"/>
    <property type="project" value="InterPro"/>
</dbReference>
<dbReference type="STRING" id="71784.A0A1Y2BLI4"/>
<keyword evidence="3" id="KW-1185">Reference proteome</keyword>
<dbReference type="FunCoup" id="A0A1Y2BLI4">
    <property type="interactions" value="106"/>
</dbReference>
<dbReference type="SUPFAM" id="SSF54995">
    <property type="entry name" value="Ribosomal protein S6"/>
    <property type="match status" value="1"/>
</dbReference>
<name>A0A1Y2BLI4_9TREE</name>
<comment type="similarity">
    <text evidence="1">Belongs to the bacterial ribosomal protein bS6 family.</text>
</comment>
<evidence type="ECO:0000313" key="2">
    <source>
        <dbReference type="EMBL" id="ORY35633.1"/>
    </source>
</evidence>
<dbReference type="CDD" id="cd15465">
    <property type="entry name" value="bS6_mito"/>
    <property type="match status" value="1"/>
</dbReference>
<organism evidence="2 3">
    <name type="scientific">Naematelia encephala</name>
    <dbReference type="NCBI Taxonomy" id="71784"/>
    <lineage>
        <taxon>Eukaryota</taxon>
        <taxon>Fungi</taxon>
        <taxon>Dikarya</taxon>
        <taxon>Basidiomycota</taxon>
        <taxon>Agaricomycotina</taxon>
        <taxon>Tremellomycetes</taxon>
        <taxon>Tremellales</taxon>
        <taxon>Naemateliaceae</taxon>
        <taxon>Naematelia</taxon>
    </lineage>
</organism>
<dbReference type="InterPro" id="IPR014717">
    <property type="entry name" value="Transl_elong_EF1B/ribsomal_bS6"/>
</dbReference>
<dbReference type="InterPro" id="IPR000529">
    <property type="entry name" value="Ribosomal_bS6"/>
</dbReference>
<dbReference type="Pfam" id="PF01250">
    <property type="entry name" value="Ribosomal_S6"/>
    <property type="match status" value="1"/>
</dbReference>
<dbReference type="AlphaFoldDB" id="A0A1Y2BLI4"/>
<dbReference type="EMBL" id="MCFC01000001">
    <property type="protein sequence ID" value="ORY35633.1"/>
    <property type="molecule type" value="Genomic_DNA"/>
</dbReference>
<dbReference type="GO" id="GO:0003735">
    <property type="term" value="F:structural constituent of ribosome"/>
    <property type="evidence" value="ECO:0007669"/>
    <property type="project" value="InterPro"/>
</dbReference>
<protein>
    <recommendedName>
        <fullName evidence="4">Ribosomal protein S6</fullName>
    </recommendedName>
</protein>
<gene>
    <name evidence="2" type="ORF">BCR39DRAFT_511224</name>
</gene>
<evidence type="ECO:0000313" key="3">
    <source>
        <dbReference type="Proteomes" id="UP000193986"/>
    </source>
</evidence>
<accession>A0A1Y2BLI4</accession>
<comment type="caution">
    <text evidence="2">The sequence shown here is derived from an EMBL/GenBank/DDBJ whole genome shotgun (WGS) entry which is preliminary data.</text>
</comment>
<dbReference type="GO" id="GO:0019843">
    <property type="term" value="F:rRNA binding"/>
    <property type="evidence" value="ECO:0007669"/>
    <property type="project" value="InterPro"/>
</dbReference>
<reference evidence="2 3" key="1">
    <citation type="submission" date="2016-07" db="EMBL/GenBank/DDBJ databases">
        <title>Pervasive Adenine N6-methylation of Active Genes in Fungi.</title>
        <authorList>
            <consortium name="DOE Joint Genome Institute"/>
            <person name="Mondo S.J."/>
            <person name="Dannebaum R.O."/>
            <person name="Kuo R.C."/>
            <person name="Labutti K."/>
            <person name="Haridas S."/>
            <person name="Kuo A."/>
            <person name="Salamov A."/>
            <person name="Ahrendt S.R."/>
            <person name="Lipzen A."/>
            <person name="Sullivan W."/>
            <person name="Andreopoulos W.B."/>
            <person name="Clum A."/>
            <person name="Lindquist E."/>
            <person name="Daum C."/>
            <person name="Ramamoorthy G.K."/>
            <person name="Gryganskyi A."/>
            <person name="Culley D."/>
            <person name="Magnuson J.K."/>
            <person name="James T.Y."/>
            <person name="O'Malley M.A."/>
            <person name="Stajich J.E."/>
            <person name="Spatafora J.W."/>
            <person name="Visel A."/>
            <person name="Grigoriev I.V."/>
        </authorList>
    </citation>
    <scope>NUCLEOTIDE SEQUENCE [LARGE SCALE GENOMIC DNA]</scope>
    <source>
        <strain evidence="2 3">68-887.2</strain>
    </source>
</reference>
<evidence type="ECO:0008006" key="4">
    <source>
        <dbReference type="Google" id="ProtNLM"/>
    </source>
</evidence>
<sequence length="121" mass="13742">MPLYELFCIAAHNPVSPSNLRQLISGISREVHNSGGCVRSLQNLGIGLTLPTRKRRHQVWHHRGDHFTMLFDTSPVVLAKLNATMREDPLVVKWMFTKKGEKLKHITPTPPPSIEFDESFS</sequence>
<dbReference type="InParanoid" id="A0A1Y2BLI4"/>
<dbReference type="Gene3D" id="3.30.70.60">
    <property type="match status" value="1"/>
</dbReference>
<dbReference type="InterPro" id="IPR035980">
    <property type="entry name" value="Ribosomal_bS6_sf"/>
</dbReference>
<dbReference type="GO" id="GO:0005840">
    <property type="term" value="C:ribosome"/>
    <property type="evidence" value="ECO:0007669"/>
    <property type="project" value="InterPro"/>
</dbReference>
<evidence type="ECO:0000256" key="1">
    <source>
        <dbReference type="ARBA" id="ARBA00009512"/>
    </source>
</evidence>
<dbReference type="OrthoDB" id="10259681at2759"/>
<dbReference type="Proteomes" id="UP000193986">
    <property type="component" value="Unassembled WGS sequence"/>
</dbReference>
<proteinExistence type="inferred from homology"/>